<dbReference type="GO" id="GO:0016757">
    <property type="term" value="F:glycosyltransferase activity"/>
    <property type="evidence" value="ECO:0007669"/>
    <property type="project" value="InterPro"/>
</dbReference>
<dbReference type="Proteomes" id="UP000182491">
    <property type="component" value="Unassembled WGS sequence"/>
</dbReference>
<dbReference type="Pfam" id="PF13439">
    <property type="entry name" value="Glyco_transf_4"/>
    <property type="match status" value="1"/>
</dbReference>
<evidence type="ECO:0000259" key="1">
    <source>
        <dbReference type="Pfam" id="PF00534"/>
    </source>
</evidence>
<dbReference type="Pfam" id="PF00534">
    <property type="entry name" value="Glycos_transf_1"/>
    <property type="match status" value="1"/>
</dbReference>
<name>A0A1I7H5A6_9BACT</name>
<dbReference type="AlphaFoldDB" id="A0A1I7H5A6"/>
<evidence type="ECO:0000313" key="3">
    <source>
        <dbReference type="EMBL" id="SFU55858.1"/>
    </source>
</evidence>
<dbReference type="STRING" id="388950.GCA_001611675_00614"/>
<feature type="domain" description="Glycosyl transferase family 1" evidence="1">
    <location>
        <begin position="159"/>
        <end position="326"/>
    </location>
</feature>
<reference evidence="4" key="1">
    <citation type="submission" date="2016-10" db="EMBL/GenBank/DDBJ databases">
        <authorList>
            <person name="Varghese N."/>
        </authorList>
    </citation>
    <scope>NUCLEOTIDE SEQUENCE [LARGE SCALE GENOMIC DNA]</scope>
    <source>
        <strain evidence="4">DSM 18820</strain>
    </source>
</reference>
<dbReference type="InterPro" id="IPR001296">
    <property type="entry name" value="Glyco_trans_1"/>
</dbReference>
<dbReference type="EMBL" id="FPCA01000001">
    <property type="protein sequence ID" value="SFU55858.1"/>
    <property type="molecule type" value="Genomic_DNA"/>
</dbReference>
<proteinExistence type="predicted"/>
<dbReference type="InterPro" id="IPR028098">
    <property type="entry name" value="Glyco_trans_4-like_N"/>
</dbReference>
<organism evidence="3 4">
    <name type="scientific">Pontibacter akesuensis</name>
    <dbReference type="NCBI Taxonomy" id="388950"/>
    <lineage>
        <taxon>Bacteria</taxon>
        <taxon>Pseudomonadati</taxon>
        <taxon>Bacteroidota</taxon>
        <taxon>Cytophagia</taxon>
        <taxon>Cytophagales</taxon>
        <taxon>Hymenobacteraceae</taxon>
        <taxon>Pontibacter</taxon>
    </lineage>
</organism>
<dbReference type="InterPro" id="IPR050194">
    <property type="entry name" value="Glycosyltransferase_grp1"/>
</dbReference>
<dbReference type="Gene3D" id="3.40.50.2000">
    <property type="entry name" value="Glycogen Phosphorylase B"/>
    <property type="match status" value="2"/>
</dbReference>
<accession>A0A1I7H5A6</accession>
<dbReference type="SUPFAM" id="SSF53756">
    <property type="entry name" value="UDP-Glycosyltransferase/glycogen phosphorylase"/>
    <property type="match status" value="1"/>
</dbReference>
<evidence type="ECO:0000313" key="4">
    <source>
        <dbReference type="Proteomes" id="UP000182491"/>
    </source>
</evidence>
<gene>
    <name evidence="3" type="ORF">SAMN04487941_1516</name>
</gene>
<dbReference type="PANTHER" id="PTHR45947:SF3">
    <property type="entry name" value="SULFOQUINOVOSYL TRANSFERASE SQD2"/>
    <property type="match status" value="1"/>
</dbReference>
<sequence length="352" mass="39886">MLLPETLKYHDKHKFEFHYIFFLPWKNQMVEAIEIHSGKVTCLEASNNIQIFQKVPALIQYIRQHRIQLIHCHLPWAGIAGRIAAKAANVPVVYTEHNNFSRYHSLTKIASRLTMQLNQLIIPVSGDAEQALRKFVSDAKLKLILNGVDTVAFTRNNEKQDLRRELNIPEEHIVVTTAAVFREQKRLDNFIKIAKGVSAKFKNVSFVLVGDGPEKEKILELSKPLLTVGNIYFAGLQQNVKPYFNITDIYLMTSDFEGLPIALLEAMSMGCAVVATSVGGIPEVIENGVSGLLSQAGDVDSLEKDVTLLIENKDMRVDLAIKARERIVQHFSMKKMVQELEDVYRQYAKDRV</sequence>
<dbReference type="PANTHER" id="PTHR45947">
    <property type="entry name" value="SULFOQUINOVOSYL TRANSFERASE SQD2"/>
    <property type="match status" value="1"/>
</dbReference>
<keyword evidence="4" id="KW-1185">Reference proteome</keyword>
<keyword evidence="3" id="KW-0808">Transferase</keyword>
<protein>
    <submittedName>
        <fullName evidence="3">Glycosyltransferase involved in cell wall bisynthesis</fullName>
    </submittedName>
</protein>
<evidence type="ECO:0000259" key="2">
    <source>
        <dbReference type="Pfam" id="PF13439"/>
    </source>
</evidence>
<feature type="domain" description="Glycosyltransferase subfamily 4-like N-terminal" evidence="2">
    <location>
        <begin position="43"/>
        <end position="150"/>
    </location>
</feature>